<keyword evidence="13" id="KW-0326">Glycosidase</keyword>
<gene>
    <name evidence="15" type="ORF">D3250_05645</name>
</gene>
<dbReference type="GO" id="GO:0032357">
    <property type="term" value="F:oxidized purine DNA binding"/>
    <property type="evidence" value="ECO:0007669"/>
    <property type="project" value="TreeGrafter"/>
</dbReference>
<evidence type="ECO:0000256" key="9">
    <source>
        <dbReference type="ARBA" id="ARBA00022801"/>
    </source>
</evidence>
<dbReference type="GO" id="GO:0006284">
    <property type="term" value="P:base-excision repair"/>
    <property type="evidence" value="ECO:0007669"/>
    <property type="project" value="InterPro"/>
</dbReference>
<dbReference type="Pfam" id="PF00730">
    <property type="entry name" value="HhH-GPD"/>
    <property type="match status" value="1"/>
</dbReference>
<dbReference type="GO" id="GO:0046872">
    <property type="term" value="F:metal ion binding"/>
    <property type="evidence" value="ECO:0007669"/>
    <property type="project" value="UniProtKB-KW"/>
</dbReference>
<keyword evidence="11" id="KW-0411">Iron-sulfur</keyword>
<reference evidence="15 16" key="1">
    <citation type="submission" date="2018-09" db="EMBL/GenBank/DDBJ databases">
        <title>Nesterenkonia natronophila sp. nov., an alkaliphilic actinobacteriume isolated from a soda lake, and emended description of the genus Nesterenkonia.</title>
        <authorList>
            <person name="Menes R.J."/>
            <person name="Iriarte A."/>
        </authorList>
    </citation>
    <scope>NUCLEOTIDE SEQUENCE [LARGE SCALE GENOMIC DNA]</scope>
    <source>
        <strain evidence="15 16">M8</strain>
    </source>
</reference>
<keyword evidence="12" id="KW-0234">DNA repair</keyword>
<dbReference type="EC" id="3.2.2.31" evidence="4"/>
<comment type="similarity">
    <text evidence="3">Belongs to the Nth/MutY family.</text>
</comment>
<dbReference type="PANTHER" id="PTHR42944">
    <property type="entry name" value="ADENINE DNA GLYCOSYLASE"/>
    <property type="match status" value="1"/>
</dbReference>
<protein>
    <recommendedName>
        <fullName evidence="5">Adenine DNA glycosylase</fullName>
        <ecNumber evidence="4">3.2.2.31</ecNumber>
    </recommendedName>
</protein>
<evidence type="ECO:0000256" key="1">
    <source>
        <dbReference type="ARBA" id="ARBA00000843"/>
    </source>
</evidence>
<dbReference type="SMART" id="SM00478">
    <property type="entry name" value="ENDO3c"/>
    <property type="match status" value="1"/>
</dbReference>
<name>A0A3A4F590_9MICC</name>
<dbReference type="CDD" id="cd00056">
    <property type="entry name" value="ENDO3c"/>
    <property type="match status" value="1"/>
</dbReference>
<evidence type="ECO:0000256" key="2">
    <source>
        <dbReference type="ARBA" id="ARBA00001966"/>
    </source>
</evidence>
<dbReference type="RefSeq" id="WP_119902417.1">
    <property type="nucleotide sequence ID" value="NZ_QYZP01000002.1"/>
</dbReference>
<evidence type="ECO:0000313" key="15">
    <source>
        <dbReference type="EMBL" id="RJN31630.1"/>
    </source>
</evidence>
<dbReference type="SUPFAM" id="SSF48150">
    <property type="entry name" value="DNA-glycosylase"/>
    <property type="match status" value="1"/>
</dbReference>
<dbReference type="InterPro" id="IPR004035">
    <property type="entry name" value="Endouclease-III_FeS-bd_BS"/>
</dbReference>
<dbReference type="Proteomes" id="UP000266615">
    <property type="component" value="Unassembled WGS sequence"/>
</dbReference>
<evidence type="ECO:0000256" key="6">
    <source>
        <dbReference type="ARBA" id="ARBA00022485"/>
    </source>
</evidence>
<evidence type="ECO:0000259" key="14">
    <source>
        <dbReference type="SMART" id="SM00478"/>
    </source>
</evidence>
<dbReference type="EMBL" id="QYZP01000002">
    <property type="protein sequence ID" value="RJN31630.1"/>
    <property type="molecule type" value="Genomic_DNA"/>
</dbReference>
<dbReference type="Gene3D" id="1.10.1670.10">
    <property type="entry name" value="Helix-hairpin-Helix base-excision DNA repair enzymes (C-terminal)"/>
    <property type="match status" value="1"/>
</dbReference>
<accession>A0A3A4F590</accession>
<dbReference type="PANTHER" id="PTHR42944:SF1">
    <property type="entry name" value="ADENINE DNA GLYCOSYLASE"/>
    <property type="match status" value="1"/>
</dbReference>
<comment type="catalytic activity">
    <reaction evidence="1">
        <text>Hydrolyzes free adenine bases from 7,8-dihydro-8-oxoguanine:adenine mismatched double-stranded DNA, leaving an apurinic site.</text>
        <dbReference type="EC" id="3.2.2.31"/>
    </reaction>
</comment>
<dbReference type="InterPro" id="IPR023170">
    <property type="entry name" value="HhH_base_excis_C"/>
</dbReference>
<dbReference type="SMART" id="SM00525">
    <property type="entry name" value="FES"/>
    <property type="match status" value="1"/>
</dbReference>
<dbReference type="Pfam" id="PF00633">
    <property type="entry name" value="HHH"/>
    <property type="match status" value="1"/>
</dbReference>
<dbReference type="AlphaFoldDB" id="A0A3A4F590"/>
<evidence type="ECO:0000256" key="7">
    <source>
        <dbReference type="ARBA" id="ARBA00022723"/>
    </source>
</evidence>
<evidence type="ECO:0000256" key="10">
    <source>
        <dbReference type="ARBA" id="ARBA00023004"/>
    </source>
</evidence>
<dbReference type="InterPro" id="IPR011257">
    <property type="entry name" value="DNA_glycosylase"/>
</dbReference>
<dbReference type="InterPro" id="IPR003651">
    <property type="entry name" value="Endonuclease3_FeS-loop_motif"/>
</dbReference>
<evidence type="ECO:0000256" key="11">
    <source>
        <dbReference type="ARBA" id="ARBA00023014"/>
    </source>
</evidence>
<comment type="cofactor">
    <cofactor evidence="2">
        <name>[4Fe-4S] cluster</name>
        <dbReference type="ChEBI" id="CHEBI:49883"/>
    </cofactor>
</comment>
<dbReference type="GO" id="GO:0034039">
    <property type="term" value="F:8-oxo-7,8-dihydroguanine DNA N-glycosylase activity"/>
    <property type="evidence" value="ECO:0007669"/>
    <property type="project" value="TreeGrafter"/>
</dbReference>
<sequence length="312" mass="34293">MSAAAPHVIVSPGPVHAALTSWYHHAARDLPWRRRDCTPWGVLVSEAMLQQTPVSRVVPRWQEWMRRWPEPKDAALAPVAEILTVWDRLGYPRRALRLREAAQTIVDRHGGRVPETADELRKLPGVGEYTAAAVACFAFEEPEVVVDTNIRRVLARLFAGQALPGKTYTADQRRLARDVFPDPEADGGQLACTWNIAAMELGALVCTARSPACSECPAAQLCTWRLAGSPPPTEEQRTRAQSWAGSDRQVRGAIMAALRIGGVVERSDLLDGLPLPTVDLVQRRRCLESLLSDGLAEQQGERVALPGAHSRC</sequence>
<dbReference type="FunFam" id="1.10.340.30:FF:000003">
    <property type="entry name" value="A/G-specific adenine glycosylase"/>
    <property type="match status" value="1"/>
</dbReference>
<keyword evidence="7" id="KW-0479">Metal-binding</keyword>
<keyword evidence="9" id="KW-0378">Hydrolase</keyword>
<keyword evidence="10" id="KW-0408">Iron</keyword>
<dbReference type="GO" id="GO:0051539">
    <property type="term" value="F:4 iron, 4 sulfur cluster binding"/>
    <property type="evidence" value="ECO:0007669"/>
    <property type="project" value="UniProtKB-KW"/>
</dbReference>
<evidence type="ECO:0000256" key="3">
    <source>
        <dbReference type="ARBA" id="ARBA00008343"/>
    </source>
</evidence>
<comment type="caution">
    <text evidence="15">The sequence shown here is derived from an EMBL/GenBank/DDBJ whole genome shotgun (WGS) entry which is preliminary data.</text>
</comment>
<dbReference type="InterPro" id="IPR044298">
    <property type="entry name" value="MIG/MutY"/>
</dbReference>
<organism evidence="15 16">
    <name type="scientific">Nesterenkonia natronophila</name>
    <dbReference type="NCBI Taxonomy" id="2174932"/>
    <lineage>
        <taxon>Bacteria</taxon>
        <taxon>Bacillati</taxon>
        <taxon>Actinomycetota</taxon>
        <taxon>Actinomycetes</taxon>
        <taxon>Micrococcales</taxon>
        <taxon>Micrococcaceae</taxon>
        <taxon>Nesterenkonia</taxon>
    </lineage>
</organism>
<dbReference type="InterPro" id="IPR003265">
    <property type="entry name" value="HhH-GPD_domain"/>
</dbReference>
<proteinExistence type="inferred from homology"/>
<evidence type="ECO:0000256" key="8">
    <source>
        <dbReference type="ARBA" id="ARBA00022763"/>
    </source>
</evidence>
<dbReference type="GO" id="GO:0006298">
    <property type="term" value="P:mismatch repair"/>
    <property type="evidence" value="ECO:0007669"/>
    <property type="project" value="TreeGrafter"/>
</dbReference>
<dbReference type="GO" id="GO:0000701">
    <property type="term" value="F:purine-specific mismatch base pair DNA N-glycosylase activity"/>
    <property type="evidence" value="ECO:0007669"/>
    <property type="project" value="UniProtKB-EC"/>
</dbReference>
<keyword evidence="16" id="KW-1185">Reference proteome</keyword>
<evidence type="ECO:0000256" key="13">
    <source>
        <dbReference type="ARBA" id="ARBA00023295"/>
    </source>
</evidence>
<dbReference type="InterPro" id="IPR000445">
    <property type="entry name" value="HhH_motif"/>
</dbReference>
<keyword evidence="6" id="KW-0004">4Fe-4S</keyword>
<evidence type="ECO:0000256" key="12">
    <source>
        <dbReference type="ARBA" id="ARBA00023204"/>
    </source>
</evidence>
<evidence type="ECO:0000256" key="5">
    <source>
        <dbReference type="ARBA" id="ARBA00022023"/>
    </source>
</evidence>
<keyword evidence="8" id="KW-0227">DNA damage</keyword>
<dbReference type="GO" id="GO:0035485">
    <property type="term" value="F:adenine/guanine mispair binding"/>
    <property type="evidence" value="ECO:0007669"/>
    <property type="project" value="TreeGrafter"/>
</dbReference>
<dbReference type="PROSITE" id="PS00764">
    <property type="entry name" value="ENDONUCLEASE_III_1"/>
    <property type="match status" value="1"/>
</dbReference>
<feature type="domain" description="HhH-GPD" evidence="14">
    <location>
        <begin position="48"/>
        <end position="204"/>
    </location>
</feature>
<evidence type="ECO:0000256" key="4">
    <source>
        <dbReference type="ARBA" id="ARBA00012045"/>
    </source>
</evidence>
<evidence type="ECO:0000313" key="16">
    <source>
        <dbReference type="Proteomes" id="UP000266615"/>
    </source>
</evidence>
<dbReference type="OrthoDB" id="9802365at2"/>
<dbReference type="Gene3D" id="1.10.340.30">
    <property type="entry name" value="Hypothetical protein, domain 2"/>
    <property type="match status" value="1"/>
</dbReference>